<dbReference type="HAMAP" id="MF_02019">
    <property type="entry name" value="MurF"/>
    <property type="match status" value="1"/>
</dbReference>
<dbReference type="InterPro" id="IPR051046">
    <property type="entry name" value="MurCDEF_CellWall_CoF430Synth"/>
</dbReference>
<dbReference type="GO" id="GO:0071555">
    <property type="term" value="P:cell wall organization"/>
    <property type="evidence" value="ECO:0007669"/>
    <property type="project" value="UniProtKB-KW"/>
</dbReference>
<evidence type="ECO:0000256" key="9">
    <source>
        <dbReference type="ARBA" id="ARBA00023316"/>
    </source>
</evidence>
<keyword evidence="1 10" id="KW-0963">Cytoplasm</keyword>
<dbReference type="InterPro" id="IPR000713">
    <property type="entry name" value="Mur_ligase_N"/>
</dbReference>
<accession>A0AAW4WZQ5</accession>
<dbReference type="GO" id="GO:0005524">
    <property type="term" value="F:ATP binding"/>
    <property type="evidence" value="ECO:0007669"/>
    <property type="project" value="UniProtKB-UniRule"/>
</dbReference>
<dbReference type="PANTHER" id="PTHR43024">
    <property type="entry name" value="UDP-N-ACETYLMURAMOYL-TRIPEPTIDE--D-ALANYL-D-ALANINE LIGASE"/>
    <property type="match status" value="1"/>
</dbReference>
<dbReference type="Pfam" id="PF01225">
    <property type="entry name" value="Mur_ligase"/>
    <property type="match status" value="1"/>
</dbReference>
<gene>
    <name evidence="10" type="primary">murF</name>
    <name evidence="15" type="ORF">LJ207_05305</name>
</gene>
<dbReference type="Gene3D" id="3.40.1390.10">
    <property type="entry name" value="MurE/MurF, N-terminal domain"/>
    <property type="match status" value="1"/>
</dbReference>
<evidence type="ECO:0000256" key="5">
    <source>
        <dbReference type="ARBA" id="ARBA00022840"/>
    </source>
</evidence>
<keyword evidence="9 10" id="KW-0961">Cell wall biogenesis/degradation</keyword>
<dbReference type="RefSeq" id="WP_229344812.1">
    <property type="nucleotide sequence ID" value="NZ_JAJFAT010000006.1"/>
</dbReference>
<dbReference type="SUPFAM" id="SSF53244">
    <property type="entry name" value="MurD-like peptide ligases, peptide-binding domain"/>
    <property type="match status" value="1"/>
</dbReference>
<dbReference type="InterPro" id="IPR005863">
    <property type="entry name" value="UDP-N-AcMur_synth"/>
</dbReference>
<dbReference type="NCBIfam" id="TIGR01143">
    <property type="entry name" value="murF"/>
    <property type="match status" value="1"/>
</dbReference>
<keyword evidence="7 10" id="KW-0573">Peptidoglycan synthesis</keyword>
<dbReference type="AlphaFoldDB" id="A0AAW4WZQ5"/>
<organism evidence="15 16">
    <name type="scientific">Halanaerobium polyolivorans</name>
    <dbReference type="NCBI Taxonomy" id="2886943"/>
    <lineage>
        <taxon>Bacteria</taxon>
        <taxon>Bacillati</taxon>
        <taxon>Bacillota</taxon>
        <taxon>Clostridia</taxon>
        <taxon>Halanaerobiales</taxon>
        <taxon>Halanaerobiaceae</taxon>
        <taxon>Halanaerobium</taxon>
    </lineage>
</organism>
<feature type="domain" description="Mur ligase N-terminal catalytic" evidence="12">
    <location>
        <begin position="25"/>
        <end position="98"/>
    </location>
</feature>
<evidence type="ECO:0000256" key="1">
    <source>
        <dbReference type="ARBA" id="ARBA00022490"/>
    </source>
</evidence>
<evidence type="ECO:0000256" key="6">
    <source>
        <dbReference type="ARBA" id="ARBA00022960"/>
    </source>
</evidence>
<name>A0AAW4WZQ5_9FIRM</name>
<dbReference type="Pfam" id="PF08245">
    <property type="entry name" value="Mur_ligase_M"/>
    <property type="match status" value="1"/>
</dbReference>
<dbReference type="Pfam" id="PF02875">
    <property type="entry name" value="Mur_ligase_C"/>
    <property type="match status" value="1"/>
</dbReference>
<proteinExistence type="inferred from homology"/>
<dbReference type="InterPro" id="IPR013221">
    <property type="entry name" value="Mur_ligase_cen"/>
</dbReference>
<dbReference type="GO" id="GO:0008360">
    <property type="term" value="P:regulation of cell shape"/>
    <property type="evidence" value="ECO:0007669"/>
    <property type="project" value="UniProtKB-KW"/>
</dbReference>
<comment type="caution">
    <text evidence="15">The sequence shown here is derived from an EMBL/GenBank/DDBJ whole genome shotgun (WGS) entry which is preliminary data.</text>
</comment>
<dbReference type="InterPro" id="IPR004101">
    <property type="entry name" value="Mur_ligase_C"/>
</dbReference>
<evidence type="ECO:0000256" key="2">
    <source>
        <dbReference type="ARBA" id="ARBA00022598"/>
    </source>
</evidence>
<evidence type="ECO:0000256" key="8">
    <source>
        <dbReference type="ARBA" id="ARBA00023306"/>
    </source>
</evidence>
<dbReference type="GO" id="GO:0005737">
    <property type="term" value="C:cytoplasm"/>
    <property type="evidence" value="ECO:0007669"/>
    <property type="project" value="UniProtKB-SubCell"/>
</dbReference>
<dbReference type="PANTHER" id="PTHR43024:SF1">
    <property type="entry name" value="UDP-N-ACETYLMURAMOYL-TRIPEPTIDE--D-ALANYL-D-ALANINE LIGASE"/>
    <property type="match status" value="1"/>
</dbReference>
<keyword evidence="4 10" id="KW-0547">Nucleotide-binding</keyword>
<dbReference type="EC" id="6.3.2.10" evidence="10 11"/>
<evidence type="ECO:0000259" key="14">
    <source>
        <dbReference type="Pfam" id="PF08245"/>
    </source>
</evidence>
<protein>
    <recommendedName>
        <fullName evidence="10 11">UDP-N-acetylmuramoyl-tripeptide--D-alanyl-D-alanine ligase</fullName>
        <ecNumber evidence="10 11">6.3.2.10</ecNumber>
    </recommendedName>
    <alternativeName>
        <fullName evidence="10">D-alanyl-D-alanine-adding enzyme</fullName>
    </alternativeName>
</protein>
<dbReference type="SUPFAM" id="SSF53623">
    <property type="entry name" value="MurD-like peptide ligases, catalytic domain"/>
    <property type="match status" value="1"/>
</dbReference>
<dbReference type="GO" id="GO:0009252">
    <property type="term" value="P:peptidoglycan biosynthetic process"/>
    <property type="evidence" value="ECO:0007669"/>
    <property type="project" value="UniProtKB-UniRule"/>
</dbReference>
<feature type="domain" description="Mur ligase C-terminal" evidence="13">
    <location>
        <begin position="321"/>
        <end position="446"/>
    </location>
</feature>
<evidence type="ECO:0000256" key="4">
    <source>
        <dbReference type="ARBA" id="ARBA00022741"/>
    </source>
</evidence>
<dbReference type="InterPro" id="IPR036615">
    <property type="entry name" value="Mur_ligase_C_dom_sf"/>
</dbReference>
<dbReference type="EMBL" id="JAJFAT010000006">
    <property type="protein sequence ID" value="MCC3144744.1"/>
    <property type="molecule type" value="Genomic_DNA"/>
</dbReference>
<evidence type="ECO:0000259" key="13">
    <source>
        <dbReference type="Pfam" id="PF02875"/>
    </source>
</evidence>
<keyword evidence="8 10" id="KW-0131">Cell cycle</keyword>
<evidence type="ECO:0000259" key="12">
    <source>
        <dbReference type="Pfam" id="PF01225"/>
    </source>
</evidence>
<keyword evidence="6 10" id="KW-0133">Cell shape</keyword>
<evidence type="ECO:0000256" key="3">
    <source>
        <dbReference type="ARBA" id="ARBA00022618"/>
    </source>
</evidence>
<keyword evidence="2 10" id="KW-0436">Ligase</keyword>
<feature type="domain" description="Mur ligase central" evidence="14">
    <location>
        <begin position="110"/>
        <end position="298"/>
    </location>
</feature>
<dbReference type="Gene3D" id="3.40.1190.10">
    <property type="entry name" value="Mur-like, catalytic domain"/>
    <property type="match status" value="1"/>
</dbReference>
<comment type="similarity">
    <text evidence="10">Belongs to the MurCDEF family. MurF subfamily.</text>
</comment>
<dbReference type="GO" id="GO:0051301">
    <property type="term" value="P:cell division"/>
    <property type="evidence" value="ECO:0007669"/>
    <property type="project" value="UniProtKB-KW"/>
</dbReference>
<evidence type="ECO:0000256" key="7">
    <source>
        <dbReference type="ARBA" id="ARBA00022984"/>
    </source>
</evidence>
<keyword evidence="16" id="KW-1185">Reference proteome</keyword>
<comment type="subcellular location">
    <subcellularLocation>
        <location evidence="10 11">Cytoplasm</location>
    </subcellularLocation>
</comment>
<dbReference type="GO" id="GO:0047480">
    <property type="term" value="F:UDP-N-acetylmuramoyl-tripeptide-D-alanyl-D-alanine ligase activity"/>
    <property type="evidence" value="ECO:0007669"/>
    <property type="project" value="UniProtKB-UniRule"/>
</dbReference>
<evidence type="ECO:0000313" key="16">
    <source>
        <dbReference type="Proteomes" id="UP001199296"/>
    </source>
</evidence>
<dbReference type="SUPFAM" id="SSF63418">
    <property type="entry name" value="MurE/MurF N-terminal domain"/>
    <property type="match status" value="1"/>
</dbReference>
<keyword evidence="3 10" id="KW-0132">Cell division</keyword>
<dbReference type="Gene3D" id="3.90.190.20">
    <property type="entry name" value="Mur ligase, C-terminal domain"/>
    <property type="match status" value="1"/>
</dbReference>
<evidence type="ECO:0000256" key="11">
    <source>
        <dbReference type="RuleBase" id="RU004136"/>
    </source>
</evidence>
<comment type="pathway">
    <text evidence="10 11">Cell wall biogenesis; peptidoglycan biosynthesis.</text>
</comment>
<keyword evidence="5 10" id="KW-0067">ATP-binding</keyword>
<evidence type="ECO:0000256" key="10">
    <source>
        <dbReference type="HAMAP-Rule" id="MF_02019"/>
    </source>
</evidence>
<comment type="catalytic activity">
    <reaction evidence="10 11">
        <text>D-alanyl-D-alanine + UDP-N-acetyl-alpha-D-muramoyl-L-alanyl-gamma-D-glutamyl-meso-2,6-diaminopimelate + ATP = UDP-N-acetyl-alpha-D-muramoyl-L-alanyl-gamma-D-glutamyl-meso-2,6-diaminopimeloyl-D-alanyl-D-alanine + ADP + phosphate + H(+)</text>
        <dbReference type="Rhea" id="RHEA:28374"/>
        <dbReference type="ChEBI" id="CHEBI:15378"/>
        <dbReference type="ChEBI" id="CHEBI:30616"/>
        <dbReference type="ChEBI" id="CHEBI:43474"/>
        <dbReference type="ChEBI" id="CHEBI:57822"/>
        <dbReference type="ChEBI" id="CHEBI:61386"/>
        <dbReference type="ChEBI" id="CHEBI:83905"/>
        <dbReference type="ChEBI" id="CHEBI:456216"/>
        <dbReference type="EC" id="6.3.2.10"/>
    </reaction>
</comment>
<evidence type="ECO:0000313" key="15">
    <source>
        <dbReference type="EMBL" id="MCC3144744.1"/>
    </source>
</evidence>
<comment type="function">
    <text evidence="10 11">Involved in cell wall formation. Catalyzes the final step in the synthesis of UDP-N-acetylmuramoyl-pentapeptide, the precursor of murein.</text>
</comment>
<dbReference type="Proteomes" id="UP001199296">
    <property type="component" value="Unassembled WGS sequence"/>
</dbReference>
<sequence length="457" mass="49949">MECLTLAQIAEAASGEIIKGKAETKIKEIAIDSREVKEGDLFIAIIGENNDGHQFIESALQNGAKAVIVDRPIIDHEELAVIKVADTTKALQDIAHYYRMQFKDLKVAAVTGSAGKTSTKDMTAAVLAQKYKTLKTLGNYNNQIGLPLTLLRLCSEDEFAVLEMGMSGFGEIKLLAELAQPQIAIITNVGPAHIEQLGSIENVALAKRELLDALDQSAVAILNYDNKYTKKMAENCRARVISFGFSAGADLQVIENKFNNNLNQLEFKLKWQGEKIKFYLNKAGKHNIYNALAAIAVAFLNGMSVESIQAGLNKIEFSDLRMDIKQLANGAVVINDSYNANPISVRAAVDVLLEMKAKRKIAVLASMLELGAMEKQAHLEIGEYIAEQDLDLLITVGEIAELIAEGARKSAMAADKIYSFADKDSALKYLKNNLKKDDLLLVKGSRSNQMEKIVAGL</sequence>
<reference evidence="15 16" key="1">
    <citation type="submission" date="2021-10" db="EMBL/GenBank/DDBJ databases">
        <authorList>
            <person name="Grouzdev D.S."/>
            <person name="Pantiukh K.S."/>
            <person name="Krutkina M.S."/>
        </authorList>
    </citation>
    <scope>NUCLEOTIDE SEQUENCE [LARGE SCALE GENOMIC DNA]</scope>
    <source>
        <strain evidence="15 16">Z-7514</strain>
    </source>
</reference>
<feature type="binding site" evidence="10">
    <location>
        <begin position="112"/>
        <end position="118"/>
    </location>
    <ligand>
        <name>ATP</name>
        <dbReference type="ChEBI" id="CHEBI:30616"/>
    </ligand>
</feature>
<dbReference type="InterPro" id="IPR035911">
    <property type="entry name" value="MurE/MurF_N"/>
</dbReference>
<dbReference type="InterPro" id="IPR036565">
    <property type="entry name" value="Mur-like_cat_sf"/>
</dbReference>